<sequence length="162" mass="17890">MKFQLFPSIPQSITVFIFWVLMAENYSAATLLMGLLLALLMPQLSARLEREFAQIGNAGALIPLAAKLAWDVVVANITVARQVLGPEKELRSAFIWIPLELTNIHGISALTSVITLTPGTVSTELSADRKHLLVHFLDVEDPDAAIAEIKTRYEAPLRRVFP</sequence>
<keyword evidence="8" id="KW-1185">Reference proteome</keyword>
<dbReference type="InterPro" id="IPR002758">
    <property type="entry name" value="Cation_antiport_E"/>
</dbReference>
<dbReference type="EMBL" id="SPUH01000002">
    <property type="protein sequence ID" value="TKS52846.1"/>
    <property type="molecule type" value="Genomic_DNA"/>
</dbReference>
<dbReference type="PANTHER" id="PTHR34584:SF1">
    <property type="entry name" value="NA(+)_H(+) ANTIPORTER SUBUNIT E1"/>
    <property type="match status" value="1"/>
</dbReference>
<protein>
    <submittedName>
        <fullName evidence="7">Na+/H+ antiporter subunit E</fullName>
    </submittedName>
</protein>
<evidence type="ECO:0000256" key="3">
    <source>
        <dbReference type="ARBA" id="ARBA00022475"/>
    </source>
</evidence>
<evidence type="ECO:0000313" key="7">
    <source>
        <dbReference type="EMBL" id="TKS52846.1"/>
    </source>
</evidence>
<gene>
    <name evidence="7" type="ORF">E4582_11445</name>
</gene>
<dbReference type="AlphaFoldDB" id="A0A4Z1R1N7"/>
<keyword evidence="3" id="KW-1003">Cell membrane</keyword>
<evidence type="ECO:0000256" key="2">
    <source>
        <dbReference type="ARBA" id="ARBA00006228"/>
    </source>
</evidence>
<keyword evidence="5" id="KW-1133">Transmembrane helix</keyword>
<keyword evidence="6" id="KW-0472">Membrane</keyword>
<keyword evidence="4" id="KW-0812">Transmembrane</keyword>
<dbReference type="GO" id="GO:0008324">
    <property type="term" value="F:monoatomic cation transmembrane transporter activity"/>
    <property type="evidence" value="ECO:0007669"/>
    <property type="project" value="InterPro"/>
</dbReference>
<dbReference type="Proteomes" id="UP000298681">
    <property type="component" value="Unassembled WGS sequence"/>
</dbReference>
<dbReference type="Pfam" id="PF01899">
    <property type="entry name" value="MNHE"/>
    <property type="match status" value="1"/>
</dbReference>
<dbReference type="OrthoDB" id="9807187at2"/>
<evidence type="ECO:0000256" key="4">
    <source>
        <dbReference type="ARBA" id="ARBA00022692"/>
    </source>
</evidence>
<accession>A0A4Z1R1N7</accession>
<dbReference type="PANTHER" id="PTHR34584">
    <property type="entry name" value="NA(+)/H(+) ANTIPORTER SUBUNIT E1"/>
    <property type="match status" value="1"/>
</dbReference>
<dbReference type="GO" id="GO:0005886">
    <property type="term" value="C:plasma membrane"/>
    <property type="evidence" value="ECO:0007669"/>
    <property type="project" value="UniProtKB-SubCell"/>
</dbReference>
<comment type="similarity">
    <text evidence="2">Belongs to the CPA3 antiporters (TC 2.A.63) subunit E family.</text>
</comment>
<dbReference type="NCBIfam" id="NF006518">
    <property type="entry name" value="PRK08965.1-2"/>
    <property type="match status" value="1"/>
</dbReference>
<comment type="caution">
    <text evidence="7">The sequence shown here is derived from an EMBL/GenBank/DDBJ whole genome shotgun (WGS) entry which is preliminary data.</text>
</comment>
<evidence type="ECO:0000256" key="5">
    <source>
        <dbReference type="ARBA" id="ARBA00022989"/>
    </source>
</evidence>
<evidence type="ECO:0000313" key="8">
    <source>
        <dbReference type="Proteomes" id="UP000298681"/>
    </source>
</evidence>
<evidence type="ECO:0000256" key="6">
    <source>
        <dbReference type="ARBA" id="ARBA00023136"/>
    </source>
</evidence>
<comment type="subcellular location">
    <subcellularLocation>
        <location evidence="1">Cell membrane</location>
        <topology evidence="1">Multi-pass membrane protein</topology>
    </subcellularLocation>
</comment>
<name>A0A4Z1R1N7_9GAMM</name>
<dbReference type="PIRSF" id="PIRSF019239">
    <property type="entry name" value="MrpE"/>
    <property type="match status" value="1"/>
</dbReference>
<proteinExistence type="inferred from homology"/>
<evidence type="ECO:0000256" key="1">
    <source>
        <dbReference type="ARBA" id="ARBA00004651"/>
    </source>
</evidence>
<organism evidence="7 8">
    <name type="scientific">Luteimonas yindakuii</name>
    <dbReference type="NCBI Taxonomy" id="2565782"/>
    <lineage>
        <taxon>Bacteria</taxon>
        <taxon>Pseudomonadati</taxon>
        <taxon>Pseudomonadota</taxon>
        <taxon>Gammaproteobacteria</taxon>
        <taxon>Lysobacterales</taxon>
        <taxon>Lysobacteraceae</taxon>
        <taxon>Luteimonas</taxon>
    </lineage>
</organism>
<dbReference type="RefSeq" id="WP_134674967.1">
    <property type="nucleotide sequence ID" value="NZ_CP039383.2"/>
</dbReference>
<reference evidence="7 8" key="1">
    <citation type="submission" date="2019-01" db="EMBL/GenBank/DDBJ databases">
        <authorList>
            <person name="Zhang S."/>
        </authorList>
    </citation>
    <scope>NUCLEOTIDE SEQUENCE [LARGE SCALE GENOMIC DNA]</scope>
    <source>
        <strain evidence="7 8">1626</strain>
    </source>
</reference>